<dbReference type="AlphaFoldDB" id="A0A645G5J3"/>
<proteinExistence type="predicted"/>
<dbReference type="InterPro" id="IPR032465">
    <property type="entry name" value="ACMSD"/>
</dbReference>
<accession>A0A645G5J3</accession>
<comment type="caution">
    <text evidence="3">The sequence shown here is derived from an EMBL/GenBank/DDBJ whole genome shotgun (WGS) entry which is preliminary data.</text>
</comment>
<reference evidence="3" key="1">
    <citation type="submission" date="2019-08" db="EMBL/GenBank/DDBJ databases">
        <authorList>
            <person name="Kucharzyk K."/>
            <person name="Murdoch R.W."/>
            <person name="Higgins S."/>
            <person name="Loffler F."/>
        </authorList>
    </citation>
    <scope>NUCLEOTIDE SEQUENCE</scope>
</reference>
<keyword evidence="1" id="KW-0456">Lyase</keyword>
<sequence>MIERLVKRYDPKGIKVYPATGFLPSDVKLKGYWDKIDDLGLTVVTHAGMALPPLDEKYCHPSDFSKVAEDHPEMNIIIAHLGGKFHSELLPLMEKHGNIYTDCSALQGWAHDDRSMICKRIKAVSSRFPDRIVFGTDFPLYESTFSAMQFIREIRDGDWGTEYQKSALLGKNMARLLGL</sequence>
<feature type="domain" description="Amidohydrolase-related" evidence="2">
    <location>
        <begin position="2"/>
        <end position="179"/>
    </location>
</feature>
<dbReference type="PANTHER" id="PTHR21240">
    <property type="entry name" value="2-AMINO-3-CARBOXYLMUCONATE-6-SEMIALDEHYDE DECARBOXYLASE"/>
    <property type="match status" value="1"/>
</dbReference>
<dbReference type="Pfam" id="PF04909">
    <property type="entry name" value="Amidohydro_2"/>
    <property type="match status" value="1"/>
</dbReference>
<dbReference type="GO" id="GO:0016787">
    <property type="term" value="F:hydrolase activity"/>
    <property type="evidence" value="ECO:0007669"/>
    <property type="project" value="InterPro"/>
</dbReference>
<name>A0A645G5J3_9ZZZZ</name>
<dbReference type="InterPro" id="IPR032466">
    <property type="entry name" value="Metal_Hydrolase"/>
</dbReference>
<protein>
    <recommendedName>
        <fullName evidence="2">Amidohydrolase-related domain-containing protein</fullName>
    </recommendedName>
</protein>
<dbReference type="GO" id="GO:0016831">
    <property type="term" value="F:carboxy-lyase activity"/>
    <property type="evidence" value="ECO:0007669"/>
    <property type="project" value="InterPro"/>
</dbReference>
<organism evidence="3">
    <name type="scientific">bioreactor metagenome</name>
    <dbReference type="NCBI Taxonomy" id="1076179"/>
    <lineage>
        <taxon>unclassified sequences</taxon>
        <taxon>metagenomes</taxon>
        <taxon>ecological metagenomes</taxon>
    </lineage>
</organism>
<dbReference type="InterPro" id="IPR006680">
    <property type="entry name" value="Amidohydro-rel"/>
</dbReference>
<dbReference type="SUPFAM" id="SSF51556">
    <property type="entry name" value="Metallo-dependent hydrolases"/>
    <property type="match status" value="1"/>
</dbReference>
<gene>
    <name evidence="3" type="ORF">SDC9_168448</name>
</gene>
<evidence type="ECO:0000259" key="2">
    <source>
        <dbReference type="Pfam" id="PF04909"/>
    </source>
</evidence>
<evidence type="ECO:0000313" key="3">
    <source>
        <dbReference type="EMBL" id="MPN21069.1"/>
    </source>
</evidence>
<dbReference type="Gene3D" id="3.20.20.140">
    <property type="entry name" value="Metal-dependent hydrolases"/>
    <property type="match status" value="1"/>
</dbReference>
<dbReference type="EMBL" id="VSSQ01068953">
    <property type="protein sequence ID" value="MPN21069.1"/>
    <property type="molecule type" value="Genomic_DNA"/>
</dbReference>
<evidence type="ECO:0000256" key="1">
    <source>
        <dbReference type="ARBA" id="ARBA00023239"/>
    </source>
</evidence>